<dbReference type="RefSeq" id="WP_184127450.1">
    <property type="nucleotide sequence ID" value="NZ_JACHFL010000001.1"/>
</dbReference>
<sequence length="352" mass="39189">MIHSTVSSIQRHFVESLAYHPNAGNRKTYFHTTPAAEAVQMRYLSPDRPHEIGWLKLDVDDTGEGDHTAARWLDVGAPQPHFIIRNRHNRGSHQVYGLALPVLRGSLSRTAPRRLFEAVSNGYTRWLEADAGYPGTGIKNPLHKSWATITHDGPLYTLGELLDALPERLRVAPEQGQQIGEGRNTDLFYRTRLWAYDNVHSASQSSNFVAWEAATIQHAHSLNIYTPKLPRSEVLGVARSVARWTWKNADNFQKRDRPPAKRSKLYSWDRPTLSAEQAREAMREGGQIGAVKTNAIRRNRTFDAITSAIGELAGQGFMNPTAAQISGLSGVSVRTVRAFRAGQRAVVTGQGN</sequence>
<protein>
    <recommendedName>
        <fullName evidence="3">Primase C-terminal 1 domain-containing protein</fullName>
    </recommendedName>
</protein>
<accession>A0A7W8NEV9</accession>
<dbReference type="AlphaFoldDB" id="A0A7W8NEV9"/>
<comment type="caution">
    <text evidence="1">The sequence shown here is derived from an EMBL/GenBank/DDBJ whole genome shotgun (WGS) entry which is preliminary data.</text>
</comment>
<evidence type="ECO:0000313" key="2">
    <source>
        <dbReference type="Proteomes" id="UP000552709"/>
    </source>
</evidence>
<name>A0A7W8NEV9_9DEIO</name>
<keyword evidence="2" id="KW-1185">Reference proteome</keyword>
<dbReference type="Proteomes" id="UP000552709">
    <property type="component" value="Unassembled WGS sequence"/>
</dbReference>
<evidence type="ECO:0000313" key="1">
    <source>
        <dbReference type="EMBL" id="MBB5361367.1"/>
    </source>
</evidence>
<dbReference type="EMBL" id="JACHFL010000001">
    <property type="protein sequence ID" value="MBB5361367.1"/>
    <property type="molecule type" value="Genomic_DNA"/>
</dbReference>
<gene>
    <name evidence="1" type="ORF">HNQ08_000438</name>
</gene>
<reference evidence="1 2" key="1">
    <citation type="submission" date="2020-08" db="EMBL/GenBank/DDBJ databases">
        <title>Genomic Encyclopedia of Type Strains, Phase IV (KMG-IV): sequencing the most valuable type-strain genomes for metagenomic binning, comparative biology and taxonomic classification.</title>
        <authorList>
            <person name="Goeker M."/>
        </authorList>
    </citation>
    <scope>NUCLEOTIDE SEQUENCE [LARGE SCALE GENOMIC DNA]</scope>
    <source>
        <strain evidence="1 2">DSM 27939</strain>
    </source>
</reference>
<proteinExistence type="predicted"/>
<organism evidence="1 2">
    <name type="scientific">Deinococcus humi</name>
    <dbReference type="NCBI Taxonomy" id="662880"/>
    <lineage>
        <taxon>Bacteria</taxon>
        <taxon>Thermotogati</taxon>
        <taxon>Deinococcota</taxon>
        <taxon>Deinococci</taxon>
        <taxon>Deinococcales</taxon>
        <taxon>Deinococcaceae</taxon>
        <taxon>Deinococcus</taxon>
    </lineage>
</organism>
<dbReference type="InterPro" id="IPR004322">
    <property type="entry name" value="Plasmid_replicase_bac"/>
</dbReference>
<evidence type="ECO:0008006" key="3">
    <source>
        <dbReference type="Google" id="ProtNLM"/>
    </source>
</evidence>
<dbReference type="Gene3D" id="1.10.340.50">
    <property type="match status" value="1"/>
</dbReference>
<dbReference type="Pfam" id="PF03090">
    <property type="entry name" value="Replicase"/>
    <property type="match status" value="1"/>
</dbReference>